<dbReference type="PROSITE" id="PS50110">
    <property type="entry name" value="RESPONSE_REGULATORY"/>
    <property type="match status" value="1"/>
</dbReference>
<dbReference type="PANTHER" id="PTHR45138:SF9">
    <property type="entry name" value="DIGUANYLATE CYCLASE DGCM-RELATED"/>
    <property type="match status" value="1"/>
</dbReference>
<evidence type="ECO:0000256" key="3">
    <source>
        <dbReference type="PROSITE-ProRule" id="PRU00169"/>
    </source>
</evidence>
<dbReference type="SUPFAM" id="SSF52172">
    <property type="entry name" value="CheY-like"/>
    <property type="match status" value="1"/>
</dbReference>
<evidence type="ECO:0000259" key="4">
    <source>
        <dbReference type="PROSITE" id="PS50110"/>
    </source>
</evidence>
<dbReference type="AlphaFoldDB" id="E1QLJ2"/>
<dbReference type="STRING" id="644282.Deba_3074"/>
<keyword evidence="7" id="KW-1185">Reference proteome</keyword>
<dbReference type="GO" id="GO:0043709">
    <property type="term" value="P:cell adhesion involved in single-species biofilm formation"/>
    <property type="evidence" value="ECO:0007669"/>
    <property type="project" value="TreeGrafter"/>
</dbReference>
<dbReference type="InterPro" id="IPR011006">
    <property type="entry name" value="CheY-like_superfamily"/>
</dbReference>
<dbReference type="GO" id="GO:0005886">
    <property type="term" value="C:plasma membrane"/>
    <property type="evidence" value="ECO:0007669"/>
    <property type="project" value="TreeGrafter"/>
</dbReference>
<comment type="catalytic activity">
    <reaction evidence="2">
        <text>2 GTP = 3',3'-c-di-GMP + 2 diphosphate</text>
        <dbReference type="Rhea" id="RHEA:24898"/>
        <dbReference type="ChEBI" id="CHEBI:33019"/>
        <dbReference type="ChEBI" id="CHEBI:37565"/>
        <dbReference type="ChEBI" id="CHEBI:58805"/>
        <dbReference type="EC" id="2.7.7.65"/>
    </reaction>
</comment>
<accession>E1QLJ2</accession>
<dbReference type="CDD" id="cd01949">
    <property type="entry name" value="GGDEF"/>
    <property type="match status" value="1"/>
</dbReference>
<dbReference type="OrthoDB" id="9778432at2"/>
<dbReference type="SMART" id="SM00267">
    <property type="entry name" value="GGDEF"/>
    <property type="match status" value="1"/>
</dbReference>
<dbReference type="PROSITE" id="PS50887">
    <property type="entry name" value="GGDEF"/>
    <property type="match status" value="1"/>
</dbReference>
<dbReference type="EC" id="2.7.7.65" evidence="1"/>
<dbReference type="PANTHER" id="PTHR45138">
    <property type="entry name" value="REGULATORY COMPONENTS OF SENSORY TRANSDUCTION SYSTEM"/>
    <property type="match status" value="1"/>
</dbReference>
<dbReference type="eggNOG" id="COG3706">
    <property type="taxonomic scope" value="Bacteria"/>
</dbReference>
<dbReference type="FunFam" id="3.30.70.270:FF:000001">
    <property type="entry name" value="Diguanylate cyclase domain protein"/>
    <property type="match status" value="1"/>
</dbReference>
<keyword evidence="3" id="KW-0597">Phosphoprotein</keyword>
<evidence type="ECO:0000313" key="7">
    <source>
        <dbReference type="Proteomes" id="UP000009047"/>
    </source>
</evidence>
<dbReference type="Gene3D" id="3.30.70.270">
    <property type="match status" value="1"/>
</dbReference>
<dbReference type="Pfam" id="PF00990">
    <property type="entry name" value="GGDEF"/>
    <property type="match status" value="1"/>
</dbReference>
<dbReference type="InterPro" id="IPR001789">
    <property type="entry name" value="Sig_transdc_resp-reg_receiver"/>
</dbReference>
<name>E1QLJ2_DESB2</name>
<protein>
    <recommendedName>
        <fullName evidence="1">diguanylate cyclase</fullName>
        <ecNumber evidence="1">2.7.7.65</ecNumber>
    </recommendedName>
</protein>
<feature type="domain" description="GGDEF" evidence="5">
    <location>
        <begin position="191"/>
        <end position="328"/>
    </location>
</feature>
<dbReference type="GO" id="GO:1902201">
    <property type="term" value="P:negative regulation of bacterial-type flagellum-dependent cell motility"/>
    <property type="evidence" value="ECO:0007669"/>
    <property type="project" value="TreeGrafter"/>
</dbReference>
<dbReference type="NCBIfam" id="TIGR00254">
    <property type="entry name" value="GGDEF"/>
    <property type="match status" value="1"/>
</dbReference>
<evidence type="ECO:0000256" key="2">
    <source>
        <dbReference type="ARBA" id="ARBA00034247"/>
    </source>
</evidence>
<dbReference type="GO" id="GO:0000160">
    <property type="term" value="P:phosphorelay signal transduction system"/>
    <property type="evidence" value="ECO:0007669"/>
    <property type="project" value="InterPro"/>
</dbReference>
<dbReference type="EMBL" id="CP002085">
    <property type="protein sequence ID" value="ADK86427.1"/>
    <property type="molecule type" value="Genomic_DNA"/>
</dbReference>
<dbReference type="InterPro" id="IPR000160">
    <property type="entry name" value="GGDEF_dom"/>
</dbReference>
<evidence type="ECO:0000256" key="1">
    <source>
        <dbReference type="ARBA" id="ARBA00012528"/>
    </source>
</evidence>
<sequence>MCILIVDDSRFQQMAMQTMLRDQGLPEAILAGSASEAMEILRKRDDIDVVLLDVEMPSMDGISACRMIKGAEAGRDLPIIIVTALKDESLLQKAFEAGAMDFLSKPLKAIDISARVRSATRLKRETDQRKARERDLTLLTDALTVANGKLKTANELLRKMAMVDGLTGLANRRYFDEALAREWRRAQSRGEPLGLLMIDIDFFKAYNDAHGHQQGDVCLKQVAQAIRDCVSRPGDLAARYGGEEFAVILPGADPDGATDVARRVLTAVSALGLPHGHASVADHVTVSVGAAALAPGPGQEAATLIQTADQALYQAKSLGRNQVRACAG</sequence>
<feature type="modified residue" description="4-aspartylphosphate" evidence="3">
    <location>
        <position position="53"/>
    </location>
</feature>
<evidence type="ECO:0000259" key="5">
    <source>
        <dbReference type="PROSITE" id="PS50887"/>
    </source>
</evidence>
<dbReference type="Pfam" id="PF00072">
    <property type="entry name" value="Response_reg"/>
    <property type="match status" value="1"/>
</dbReference>
<evidence type="ECO:0000313" key="6">
    <source>
        <dbReference type="EMBL" id="ADK86427.1"/>
    </source>
</evidence>
<organism evidence="6 7">
    <name type="scientific">Desulfarculus baarsii (strain ATCC 33931 / DSM 2075 / LMG 7858 / VKM B-1802 / 2st14)</name>
    <dbReference type="NCBI Taxonomy" id="644282"/>
    <lineage>
        <taxon>Bacteria</taxon>
        <taxon>Pseudomonadati</taxon>
        <taxon>Thermodesulfobacteriota</taxon>
        <taxon>Desulfarculia</taxon>
        <taxon>Desulfarculales</taxon>
        <taxon>Desulfarculaceae</taxon>
        <taxon>Desulfarculus</taxon>
    </lineage>
</organism>
<dbReference type="GO" id="GO:0052621">
    <property type="term" value="F:diguanylate cyclase activity"/>
    <property type="evidence" value="ECO:0007669"/>
    <property type="project" value="UniProtKB-EC"/>
</dbReference>
<dbReference type="Gene3D" id="3.40.50.2300">
    <property type="match status" value="1"/>
</dbReference>
<dbReference type="KEGG" id="dbr:Deba_3074"/>
<reference evidence="6 7" key="1">
    <citation type="journal article" date="2010" name="Stand. Genomic Sci.">
        <title>Complete genome sequence of Desulfarculus baarsii type strain (2st14).</title>
        <authorList>
            <person name="Sun H."/>
            <person name="Spring S."/>
            <person name="Lapidus A."/>
            <person name="Davenport K."/>
            <person name="Del Rio T.G."/>
            <person name="Tice H."/>
            <person name="Nolan M."/>
            <person name="Copeland A."/>
            <person name="Cheng J.F."/>
            <person name="Lucas S."/>
            <person name="Tapia R."/>
            <person name="Goodwin L."/>
            <person name="Pitluck S."/>
            <person name="Ivanova N."/>
            <person name="Pagani I."/>
            <person name="Mavromatis K."/>
            <person name="Ovchinnikova G."/>
            <person name="Pati A."/>
            <person name="Chen A."/>
            <person name="Palaniappan K."/>
            <person name="Hauser L."/>
            <person name="Chang Y.J."/>
            <person name="Jeffries C.D."/>
            <person name="Detter J.C."/>
            <person name="Han C."/>
            <person name="Rohde M."/>
            <person name="Brambilla E."/>
            <person name="Goker M."/>
            <person name="Woyke T."/>
            <person name="Bristow J."/>
            <person name="Eisen J.A."/>
            <person name="Markowitz V."/>
            <person name="Hugenholtz P."/>
            <person name="Kyrpides N.C."/>
            <person name="Klenk H.P."/>
            <person name="Land M."/>
        </authorList>
    </citation>
    <scope>NUCLEOTIDE SEQUENCE [LARGE SCALE GENOMIC DNA]</scope>
    <source>
        <strain evidence="7">ATCC 33931 / DSM 2075 / LMG 7858 / VKM B-1802 / 2st14</strain>
    </source>
</reference>
<dbReference type="RefSeq" id="WP_013259864.1">
    <property type="nucleotide sequence ID" value="NC_014365.1"/>
</dbReference>
<dbReference type="InterPro" id="IPR029787">
    <property type="entry name" value="Nucleotide_cyclase"/>
</dbReference>
<dbReference type="InterPro" id="IPR043128">
    <property type="entry name" value="Rev_trsase/Diguanyl_cyclase"/>
</dbReference>
<dbReference type="SUPFAM" id="SSF55073">
    <property type="entry name" value="Nucleotide cyclase"/>
    <property type="match status" value="1"/>
</dbReference>
<dbReference type="Proteomes" id="UP000009047">
    <property type="component" value="Chromosome"/>
</dbReference>
<proteinExistence type="predicted"/>
<dbReference type="InterPro" id="IPR050469">
    <property type="entry name" value="Diguanylate_Cyclase"/>
</dbReference>
<dbReference type="HOGENOM" id="CLU_000445_11_28_7"/>
<gene>
    <name evidence="6" type="ordered locus">Deba_3074</name>
</gene>
<dbReference type="SMART" id="SM00448">
    <property type="entry name" value="REC"/>
    <property type="match status" value="1"/>
</dbReference>
<feature type="domain" description="Response regulatory" evidence="4">
    <location>
        <begin position="2"/>
        <end position="120"/>
    </location>
</feature>